<dbReference type="GO" id="GO:0043190">
    <property type="term" value="C:ATP-binding cassette (ABC) transporter complex"/>
    <property type="evidence" value="ECO:0007669"/>
    <property type="project" value="InterPro"/>
</dbReference>
<dbReference type="InterPro" id="IPR013525">
    <property type="entry name" value="ABC2_TM"/>
</dbReference>
<dbReference type="EMBL" id="AWEZ01000060">
    <property type="protein sequence ID" value="ERL07212.1"/>
    <property type="molecule type" value="Genomic_DNA"/>
</dbReference>
<evidence type="ECO:0000259" key="10">
    <source>
        <dbReference type="PROSITE" id="PS51012"/>
    </source>
</evidence>
<keyword evidence="12" id="KW-1185">Reference proteome</keyword>
<keyword evidence="4 9" id="KW-1003">Cell membrane</keyword>
<feature type="transmembrane region" description="Helical" evidence="9">
    <location>
        <begin position="40"/>
        <end position="65"/>
    </location>
</feature>
<evidence type="ECO:0000256" key="5">
    <source>
        <dbReference type="ARBA" id="ARBA00022519"/>
    </source>
</evidence>
<keyword evidence="7 9" id="KW-1133">Transmembrane helix</keyword>
<evidence type="ECO:0000256" key="9">
    <source>
        <dbReference type="RuleBase" id="RU361157"/>
    </source>
</evidence>
<dbReference type="STRING" id="1125712.HMPREF1316_1748"/>
<feature type="transmembrane region" description="Helical" evidence="9">
    <location>
        <begin position="122"/>
        <end position="142"/>
    </location>
</feature>
<dbReference type="PANTHER" id="PTHR30413:SF8">
    <property type="entry name" value="TRANSPORT PERMEASE PROTEIN"/>
    <property type="match status" value="1"/>
</dbReference>
<dbReference type="GO" id="GO:0005524">
    <property type="term" value="F:ATP binding"/>
    <property type="evidence" value="ECO:0007669"/>
    <property type="project" value="UniProtKB-KW"/>
</dbReference>
<dbReference type="GO" id="GO:0015920">
    <property type="term" value="P:lipopolysaccharide transport"/>
    <property type="evidence" value="ECO:0007669"/>
    <property type="project" value="TreeGrafter"/>
</dbReference>
<dbReference type="InterPro" id="IPR047817">
    <property type="entry name" value="ABC2_TM_bact-type"/>
</dbReference>
<keyword evidence="11" id="KW-0547">Nucleotide-binding</keyword>
<dbReference type="Pfam" id="PF01061">
    <property type="entry name" value="ABC2_membrane"/>
    <property type="match status" value="1"/>
</dbReference>
<dbReference type="RefSeq" id="WP_021726623.1">
    <property type="nucleotide sequence ID" value="NZ_AWEZ01000060.1"/>
</dbReference>
<evidence type="ECO:0000313" key="12">
    <source>
        <dbReference type="Proteomes" id="UP000016638"/>
    </source>
</evidence>
<organism evidence="11 12">
    <name type="scientific">Olsenella profusa F0195</name>
    <dbReference type="NCBI Taxonomy" id="1125712"/>
    <lineage>
        <taxon>Bacteria</taxon>
        <taxon>Bacillati</taxon>
        <taxon>Actinomycetota</taxon>
        <taxon>Coriobacteriia</taxon>
        <taxon>Coriobacteriales</taxon>
        <taxon>Atopobiaceae</taxon>
        <taxon>Olsenella</taxon>
    </lineage>
</organism>
<gene>
    <name evidence="11" type="ORF">HMPREF1316_1748</name>
</gene>
<dbReference type="InterPro" id="IPR000412">
    <property type="entry name" value="ABC_2_transport"/>
</dbReference>
<dbReference type="GO" id="GO:0140359">
    <property type="term" value="F:ABC-type transporter activity"/>
    <property type="evidence" value="ECO:0007669"/>
    <property type="project" value="InterPro"/>
</dbReference>
<keyword evidence="8 9" id="KW-0472">Membrane</keyword>
<dbReference type="PRINTS" id="PR00164">
    <property type="entry name" value="ABC2TRNSPORT"/>
</dbReference>
<feature type="transmembrane region" description="Helical" evidence="9">
    <location>
        <begin position="71"/>
        <end position="89"/>
    </location>
</feature>
<proteinExistence type="inferred from homology"/>
<dbReference type="Proteomes" id="UP000016638">
    <property type="component" value="Unassembled WGS sequence"/>
</dbReference>
<evidence type="ECO:0000256" key="7">
    <source>
        <dbReference type="ARBA" id="ARBA00022989"/>
    </source>
</evidence>
<evidence type="ECO:0000313" key="11">
    <source>
        <dbReference type="EMBL" id="ERL07212.1"/>
    </source>
</evidence>
<keyword evidence="11" id="KW-0067">ATP-binding</keyword>
<keyword evidence="3 9" id="KW-0813">Transport</keyword>
<comment type="subcellular location">
    <subcellularLocation>
        <location evidence="1">Cell inner membrane</location>
        <topology evidence="1">Multi-pass membrane protein</topology>
    </subcellularLocation>
    <subcellularLocation>
        <location evidence="9">Cell membrane</location>
        <topology evidence="9">Multi-pass membrane protein</topology>
    </subcellularLocation>
</comment>
<evidence type="ECO:0000256" key="3">
    <source>
        <dbReference type="ARBA" id="ARBA00022448"/>
    </source>
</evidence>
<accession>U2UVS2</accession>
<keyword evidence="5" id="KW-0997">Cell inner membrane</keyword>
<evidence type="ECO:0000256" key="1">
    <source>
        <dbReference type="ARBA" id="ARBA00004429"/>
    </source>
</evidence>
<keyword evidence="6 9" id="KW-0812">Transmembrane</keyword>
<dbReference type="PROSITE" id="PS51012">
    <property type="entry name" value="ABC_TM2"/>
    <property type="match status" value="1"/>
</dbReference>
<feature type="transmembrane region" description="Helical" evidence="9">
    <location>
        <begin position="238"/>
        <end position="259"/>
    </location>
</feature>
<reference evidence="11 12" key="1">
    <citation type="submission" date="2013-08" db="EMBL/GenBank/DDBJ databases">
        <authorList>
            <person name="Durkin A.S."/>
            <person name="Haft D.R."/>
            <person name="McCorrison J."/>
            <person name="Torralba M."/>
            <person name="Gillis M."/>
            <person name="Haft D.H."/>
            <person name="Methe B."/>
            <person name="Sutton G."/>
            <person name="Nelson K.E."/>
        </authorList>
    </citation>
    <scope>NUCLEOTIDE SEQUENCE [LARGE SCALE GENOMIC DNA]</scope>
    <source>
        <strain evidence="11 12">F0195</strain>
    </source>
</reference>
<protein>
    <recommendedName>
        <fullName evidence="9">Transport permease protein</fullName>
    </recommendedName>
</protein>
<evidence type="ECO:0000256" key="4">
    <source>
        <dbReference type="ARBA" id="ARBA00022475"/>
    </source>
</evidence>
<name>U2UVS2_9ACTN</name>
<evidence type="ECO:0000256" key="2">
    <source>
        <dbReference type="ARBA" id="ARBA00007783"/>
    </source>
</evidence>
<sequence length="270" mass="30610">MEATAQISAKDAWYSSGKKDWFILRQLVAKDFKLKYRRSALGVVWSVLNPLLMMLVLVAVFGSFMANRDPGIGNFAVYLILGNTAFQLMSDSTTQGMTSIITAAPLLKKVKVNRYVFPVQKVLFAGVNYAFSIIAIALVMVVERTPIGITVLLWPFALATLMIFSIGVSLLLSALSVFFRDVIHLWGVVITAWMYLTPLFYSITILPDWLQRLETFNPMYVYVTYIREAVLYQRVPSLGLHLACLVFAGFFLLVGYLVFHRHEHKFILFI</sequence>
<dbReference type="PATRIC" id="fig|1125712.3.peg.1732"/>
<feature type="transmembrane region" description="Helical" evidence="9">
    <location>
        <begin position="154"/>
        <end position="178"/>
    </location>
</feature>
<dbReference type="eggNOG" id="COG1682">
    <property type="taxonomic scope" value="Bacteria"/>
</dbReference>
<feature type="domain" description="ABC transmembrane type-2" evidence="10">
    <location>
        <begin position="41"/>
        <end position="262"/>
    </location>
</feature>
<feature type="transmembrane region" description="Helical" evidence="9">
    <location>
        <begin position="185"/>
        <end position="206"/>
    </location>
</feature>
<evidence type="ECO:0000256" key="6">
    <source>
        <dbReference type="ARBA" id="ARBA00022692"/>
    </source>
</evidence>
<dbReference type="AlphaFoldDB" id="U2UVS2"/>
<evidence type="ECO:0000256" key="8">
    <source>
        <dbReference type="ARBA" id="ARBA00023136"/>
    </source>
</evidence>
<comment type="similarity">
    <text evidence="2 9">Belongs to the ABC-2 integral membrane protein family.</text>
</comment>
<dbReference type="PANTHER" id="PTHR30413">
    <property type="entry name" value="INNER MEMBRANE TRANSPORT PERMEASE"/>
    <property type="match status" value="1"/>
</dbReference>
<comment type="caution">
    <text evidence="11">The sequence shown here is derived from an EMBL/GenBank/DDBJ whole genome shotgun (WGS) entry which is preliminary data.</text>
</comment>